<dbReference type="PROSITE" id="PS50994">
    <property type="entry name" value="INTEGRASE"/>
    <property type="match status" value="1"/>
</dbReference>
<gene>
    <name evidence="3" type="ORF">WN944_001682</name>
</gene>
<dbReference type="PANTHER" id="PTHR11439">
    <property type="entry name" value="GAG-POL-RELATED RETROTRANSPOSON"/>
    <property type="match status" value="1"/>
</dbReference>
<feature type="compositionally biased region" description="Polar residues" evidence="1">
    <location>
        <begin position="265"/>
        <end position="279"/>
    </location>
</feature>
<dbReference type="Proteomes" id="UP001428341">
    <property type="component" value="Unassembled WGS sequence"/>
</dbReference>
<comment type="caution">
    <text evidence="3">The sequence shown here is derived from an EMBL/GenBank/DDBJ whole genome shotgun (WGS) entry which is preliminary data.</text>
</comment>
<name>A0AAP0MLD1_9ROSI</name>
<dbReference type="Pfam" id="PF25597">
    <property type="entry name" value="SH3_retrovirus"/>
    <property type="match status" value="1"/>
</dbReference>
<dbReference type="Pfam" id="PF07727">
    <property type="entry name" value="RVT_2"/>
    <property type="match status" value="1"/>
</dbReference>
<proteinExistence type="predicted"/>
<feature type="region of interest" description="Disordered" evidence="1">
    <location>
        <begin position="661"/>
        <end position="698"/>
    </location>
</feature>
<evidence type="ECO:0000313" key="3">
    <source>
        <dbReference type="EMBL" id="KAK9209316.1"/>
    </source>
</evidence>
<feature type="compositionally biased region" description="Low complexity" evidence="1">
    <location>
        <begin position="1"/>
        <end position="22"/>
    </location>
</feature>
<protein>
    <recommendedName>
        <fullName evidence="2">Integrase catalytic domain-containing protein</fullName>
    </recommendedName>
</protein>
<dbReference type="AlphaFoldDB" id="A0AAP0MLD1"/>
<dbReference type="CDD" id="cd09272">
    <property type="entry name" value="RNase_HI_RT_Ty1"/>
    <property type="match status" value="1"/>
</dbReference>
<feature type="compositionally biased region" description="Polar residues" evidence="1">
    <location>
        <begin position="688"/>
        <end position="698"/>
    </location>
</feature>
<feature type="domain" description="Integrase catalytic" evidence="2">
    <location>
        <begin position="388"/>
        <end position="485"/>
    </location>
</feature>
<accession>A0AAP0MLD1</accession>
<evidence type="ECO:0000259" key="2">
    <source>
        <dbReference type="PROSITE" id="PS50994"/>
    </source>
</evidence>
<dbReference type="SUPFAM" id="SSF56672">
    <property type="entry name" value="DNA/RNA polymerases"/>
    <property type="match status" value="1"/>
</dbReference>
<keyword evidence="4" id="KW-1185">Reference proteome</keyword>
<dbReference type="InterPro" id="IPR057670">
    <property type="entry name" value="SH3_retrovirus"/>
</dbReference>
<dbReference type="InterPro" id="IPR029472">
    <property type="entry name" value="Copia-like_N"/>
</dbReference>
<evidence type="ECO:0000256" key="1">
    <source>
        <dbReference type="SAM" id="MobiDB-lite"/>
    </source>
</evidence>
<dbReference type="EMBL" id="JBCGBO010000004">
    <property type="protein sequence ID" value="KAK9209316.1"/>
    <property type="molecule type" value="Genomic_DNA"/>
</dbReference>
<dbReference type="GO" id="GO:0003676">
    <property type="term" value="F:nucleic acid binding"/>
    <property type="evidence" value="ECO:0007669"/>
    <property type="project" value="InterPro"/>
</dbReference>
<feature type="region of interest" description="Disordered" evidence="1">
    <location>
        <begin position="238"/>
        <end position="279"/>
    </location>
</feature>
<dbReference type="Pfam" id="PF14244">
    <property type="entry name" value="Retrotran_gag_3"/>
    <property type="match status" value="1"/>
</dbReference>
<dbReference type="PANTHER" id="PTHR11439:SF440">
    <property type="entry name" value="INTEGRASE CATALYTIC DOMAIN-CONTAINING PROTEIN"/>
    <property type="match status" value="1"/>
</dbReference>
<dbReference type="GO" id="GO:0015074">
    <property type="term" value="P:DNA integration"/>
    <property type="evidence" value="ECO:0007669"/>
    <property type="project" value="InterPro"/>
</dbReference>
<feature type="region of interest" description="Disordered" evidence="1">
    <location>
        <begin position="1"/>
        <end position="25"/>
    </location>
</feature>
<reference evidence="3 4" key="1">
    <citation type="submission" date="2024-05" db="EMBL/GenBank/DDBJ databases">
        <title>Haplotype-resolved chromosome-level genome assembly of Huyou (Citrus changshanensis).</title>
        <authorList>
            <person name="Miao C."/>
            <person name="Chen W."/>
            <person name="Wu Y."/>
            <person name="Wang L."/>
            <person name="Zhao S."/>
            <person name="Grierson D."/>
            <person name="Xu C."/>
            <person name="Chen K."/>
        </authorList>
    </citation>
    <scope>NUCLEOTIDE SEQUENCE [LARGE SCALE GENOMIC DNA]</scope>
    <source>
        <strain evidence="3">01-14</strain>
        <tissue evidence="3">Leaf</tissue>
    </source>
</reference>
<dbReference type="InterPro" id="IPR036397">
    <property type="entry name" value="RNaseH_sf"/>
</dbReference>
<dbReference type="InterPro" id="IPR013103">
    <property type="entry name" value="RVT_2"/>
</dbReference>
<sequence>MVGSSSTSLDGSSSRTSSEEVSQPLPAVSLSENSLQITIHKLNGKNYFEWSQSVRLVIDGKGKLGYLNGEVTPPATNDPKYRQWRSENSMVTAWLINSMDSIIGKTFMYLKTARDVWEAIRETYSDLENQSQLYELNTRMWKMQQGNRDVTAYYNDMMAVWQELDLFEDEQWENSNDSAQYKKKVERGRVFVFLAGLNKELDEVRGRILGKKPLPTIREVFSEVRREEARRQPWHTRESCWKLHGKPKKKTGSDTKSGGDVRAFQASSTDPGQQSSSESLPFTKEQIEHLYKMFQSQSLEKSNPSCSLAQSGNQKVKIANGSLATVARKGTVTISPSLVLKNDLTSGKMIGGAKMGGGLYFNNGSTYGRQDLQTCFNSISTQFQTQIKIFRSDNGKEFFNKVLGNSFAEKGIVHQSSCNNTPQQNGVAERKNRHLLEVVRAISFTTKVPKYLWGEAVLTATYLINRLPTRILDFKPPIKVLSEWFPTTRLTTDIPFKIFGSVAFVHNHDTRRSKLDPKAHKCIFVGYPTNQRGYKCFDPILKKIFVSMDVTFFEGQSYYNNFHLQGKSTSEDEFLDNFDLTFEFVQDDHVSYKQSPKENGMGNTKSVETNELNVENIESTTEQPMVIPSQNQNTKTTEMCTKRFKGLVYSKEHLAQKRATIPQHYQESDQRLDHEVCDDSSEIPENNPPGNYESNSSSQLDLPIALRKGIRSCTKHPLSNFISYKNISSSYCAFISQVSSVVIPKSVYEALNVPEWKEAMLEEMRALEKNATWEKVDLPDGKTTVGCKWVFTVKYDSDGSLERYKARLVAKGFTQTYGVDYSETFSPVAKLNTVRVLLSIAANLDWPLNQLDVKNAFLNGDLEEEVYMEPPPGFNEKFRTKVCKLKRSLYGLKQSPRAWFERFTNFVKSQGYDQGQSDHTLFTKRSIEDKISVLIVYVDDIILTGDDIVEMSRLKQNLAKEFEIKDLGQLKYFLGMEVARSKKGIVVSQRKYILDLLKESGMSGCKPSDTPIEANSKLGEVKNGVPVDKGRYQRLVGRLIYLSHTRPDIAFVVSMVSQFMHSPYEEHLEAVYRILRCLKSTPGNGLFFKKNEKRGIEVYTDADWAGSVTDRRSTSGYCTFLCGNLVTWRSKKQNVVARSSAEAEFKSMAQGVCEILWLKRVLEELKRPVSLPMKLYCDNKAAISIAHNPVLHDRTKHVEIDRHFITEKLKEGIICTPFVPTTQQVADVLTKGLLRQPFEVQVSKLGMTNIFAQT</sequence>
<dbReference type="Gene3D" id="3.30.420.10">
    <property type="entry name" value="Ribonuclease H-like superfamily/Ribonuclease H"/>
    <property type="match status" value="1"/>
</dbReference>
<dbReference type="InterPro" id="IPR043502">
    <property type="entry name" value="DNA/RNA_pol_sf"/>
</dbReference>
<evidence type="ECO:0000313" key="4">
    <source>
        <dbReference type="Proteomes" id="UP001428341"/>
    </source>
</evidence>
<organism evidence="3 4">
    <name type="scientific">Citrus x changshan-huyou</name>
    <dbReference type="NCBI Taxonomy" id="2935761"/>
    <lineage>
        <taxon>Eukaryota</taxon>
        <taxon>Viridiplantae</taxon>
        <taxon>Streptophyta</taxon>
        <taxon>Embryophyta</taxon>
        <taxon>Tracheophyta</taxon>
        <taxon>Spermatophyta</taxon>
        <taxon>Magnoliopsida</taxon>
        <taxon>eudicotyledons</taxon>
        <taxon>Gunneridae</taxon>
        <taxon>Pentapetalae</taxon>
        <taxon>rosids</taxon>
        <taxon>malvids</taxon>
        <taxon>Sapindales</taxon>
        <taxon>Rutaceae</taxon>
        <taxon>Aurantioideae</taxon>
        <taxon>Citrus</taxon>
    </lineage>
</organism>
<dbReference type="InterPro" id="IPR001584">
    <property type="entry name" value="Integrase_cat-core"/>
</dbReference>
<dbReference type="InterPro" id="IPR012337">
    <property type="entry name" value="RNaseH-like_sf"/>
</dbReference>
<dbReference type="SUPFAM" id="SSF53098">
    <property type="entry name" value="Ribonuclease H-like"/>
    <property type="match status" value="1"/>
</dbReference>
<feature type="compositionally biased region" description="Basic and acidic residues" evidence="1">
    <location>
        <begin position="666"/>
        <end position="677"/>
    </location>
</feature>